<gene>
    <name evidence="2" type="ORF">DFP95_1193</name>
</gene>
<dbReference type="InterPro" id="IPR000182">
    <property type="entry name" value="GNAT_dom"/>
</dbReference>
<protein>
    <submittedName>
        <fullName evidence="2">Acetyltransferase (GNAT) family protein</fullName>
    </submittedName>
</protein>
<dbReference type="Proteomes" id="UP000256869">
    <property type="component" value="Unassembled WGS sequence"/>
</dbReference>
<keyword evidence="2" id="KW-0808">Transferase</keyword>
<dbReference type="AlphaFoldDB" id="A0A3D9HZW8"/>
<keyword evidence="3" id="KW-1185">Reference proteome</keyword>
<accession>A0A3D9HZW8</accession>
<dbReference type="Pfam" id="PF13302">
    <property type="entry name" value="Acetyltransf_3"/>
    <property type="match status" value="1"/>
</dbReference>
<dbReference type="InterPro" id="IPR016181">
    <property type="entry name" value="Acyl_CoA_acyltransferase"/>
</dbReference>
<dbReference type="InterPro" id="IPR051531">
    <property type="entry name" value="N-acetyltransferase"/>
</dbReference>
<evidence type="ECO:0000313" key="2">
    <source>
        <dbReference type="EMBL" id="RED55068.1"/>
    </source>
</evidence>
<dbReference type="Gene3D" id="3.40.630.30">
    <property type="match status" value="1"/>
</dbReference>
<comment type="caution">
    <text evidence="2">The sequence shown here is derived from an EMBL/GenBank/DDBJ whole genome shotgun (WGS) entry which is preliminary data.</text>
</comment>
<dbReference type="PANTHER" id="PTHR43792">
    <property type="entry name" value="GNAT FAMILY, PUTATIVE (AFU_ORTHOLOGUE AFUA_3G00765)-RELATED-RELATED"/>
    <property type="match status" value="1"/>
</dbReference>
<proteinExistence type="predicted"/>
<evidence type="ECO:0000259" key="1">
    <source>
        <dbReference type="Pfam" id="PF13302"/>
    </source>
</evidence>
<reference evidence="2 3" key="1">
    <citation type="submission" date="2018-07" db="EMBL/GenBank/DDBJ databases">
        <title>Genomic Encyclopedia of Type Strains, Phase III (KMG-III): the genomes of soil and plant-associated and newly described type strains.</title>
        <authorList>
            <person name="Whitman W."/>
        </authorList>
    </citation>
    <scope>NUCLEOTIDE SEQUENCE [LARGE SCALE GENOMIC DNA]</scope>
    <source>
        <strain evidence="2 3">CECT 8236</strain>
    </source>
</reference>
<evidence type="ECO:0000313" key="3">
    <source>
        <dbReference type="Proteomes" id="UP000256869"/>
    </source>
</evidence>
<dbReference type="EMBL" id="QRDY01000019">
    <property type="protein sequence ID" value="RED55068.1"/>
    <property type="molecule type" value="Genomic_DNA"/>
</dbReference>
<dbReference type="GO" id="GO:0016747">
    <property type="term" value="F:acyltransferase activity, transferring groups other than amino-acyl groups"/>
    <property type="evidence" value="ECO:0007669"/>
    <property type="project" value="InterPro"/>
</dbReference>
<organism evidence="2 3">
    <name type="scientific">Cohnella lupini</name>
    <dbReference type="NCBI Taxonomy" id="1294267"/>
    <lineage>
        <taxon>Bacteria</taxon>
        <taxon>Bacillati</taxon>
        <taxon>Bacillota</taxon>
        <taxon>Bacilli</taxon>
        <taxon>Bacillales</taxon>
        <taxon>Paenibacillaceae</taxon>
        <taxon>Cohnella</taxon>
    </lineage>
</organism>
<dbReference type="SUPFAM" id="SSF55729">
    <property type="entry name" value="Acyl-CoA N-acyltransferases (Nat)"/>
    <property type="match status" value="1"/>
</dbReference>
<sequence length="118" mass="13329">MSLRVSKTDNEAELAYWIGHPFWGHGFATEAAQTIVQFGFVGLQLNRIYAAAMTKNPASYKVMSKVGMKLKDTIPTHILKSGIYEDIVFYDLHKSDFRVVLHNFSVYMGTITILRGVI</sequence>
<feature type="domain" description="N-acetyltransferase" evidence="1">
    <location>
        <begin position="6"/>
        <end position="69"/>
    </location>
</feature>
<name>A0A3D9HZW8_9BACL</name>